<keyword evidence="3" id="KW-1185">Reference proteome</keyword>
<evidence type="ECO:0000313" key="3">
    <source>
        <dbReference type="Proteomes" id="UP000192257"/>
    </source>
</evidence>
<dbReference type="RefSeq" id="XP_028883613.1">
    <property type="nucleotide sequence ID" value="XM_029025297.1"/>
</dbReference>
<keyword evidence="1" id="KW-0732">Signal</keyword>
<dbReference type="GeneID" id="39985077"/>
<feature type="chain" id="PRO_5012913638" evidence="1">
    <location>
        <begin position="21"/>
        <end position="125"/>
    </location>
</feature>
<protein>
    <submittedName>
        <fullName evidence="2">Uncharacterized protein</fullName>
    </submittedName>
</protein>
<reference evidence="2 3" key="1">
    <citation type="submission" date="2017-03" db="EMBL/GenBank/DDBJ databases">
        <title>An alternative strategy for trypanosome survival in the mammalian bloodstream revealed through genome and transcriptome analysis of the ubiquitous bovine parasite Trypanosoma (Megatrypanum) theileri.</title>
        <authorList>
            <person name="Kelly S."/>
            <person name="Ivens A."/>
            <person name="Mott A."/>
            <person name="O'Neill E."/>
            <person name="Emms D."/>
            <person name="Macleod O."/>
            <person name="Voorheis P."/>
            <person name="Matthews J."/>
            <person name="Matthews K."/>
            <person name="Carrington M."/>
        </authorList>
    </citation>
    <scope>NUCLEOTIDE SEQUENCE [LARGE SCALE GENOMIC DNA]</scope>
    <source>
        <strain evidence="2">Edinburgh</strain>
    </source>
</reference>
<evidence type="ECO:0000256" key="1">
    <source>
        <dbReference type="SAM" id="SignalP"/>
    </source>
</evidence>
<feature type="signal peptide" evidence="1">
    <location>
        <begin position="1"/>
        <end position="20"/>
    </location>
</feature>
<comment type="caution">
    <text evidence="2">The sequence shown here is derived from an EMBL/GenBank/DDBJ whole genome shotgun (WGS) entry which is preliminary data.</text>
</comment>
<dbReference type="AlphaFoldDB" id="A0A1X0NXY8"/>
<dbReference type="EMBL" id="NBCO01000012">
    <property type="protein sequence ID" value="ORC89547.1"/>
    <property type="molecule type" value="Genomic_DNA"/>
</dbReference>
<organism evidence="2 3">
    <name type="scientific">Trypanosoma theileri</name>
    <dbReference type="NCBI Taxonomy" id="67003"/>
    <lineage>
        <taxon>Eukaryota</taxon>
        <taxon>Discoba</taxon>
        <taxon>Euglenozoa</taxon>
        <taxon>Kinetoplastea</taxon>
        <taxon>Metakinetoplastina</taxon>
        <taxon>Trypanosomatida</taxon>
        <taxon>Trypanosomatidae</taxon>
        <taxon>Trypanosoma</taxon>
    </lineage>
</organism>
<sequence length="125" mass="14461">MLLYIRVCLLLLLLLVVLFADESGISSRVLAKECSVKQGMRAWKHDGGMFLREGTTLIWHEMDKKGTRIAAFTEEMRQDGQVILRDEKRDMQILLRSDLCAMRHGNQEEFHQLYAGQFLKTVDCT</sequence>
<dbReference type="VEuPathDB" id="TriTrypDB:TM35_000123220"/>
<dbReference type="OrthoDB" id="272595at2759"/>
<accession>A0A1X0NXY8</accession>
<evidence type="ECO:0000313" key="2">
    <source>
        <dbReference type="EMBL" id="ORC89547.1"/>
    </source>
</evidence>
<gene>
    <name evidence="2" type="ORF">TM35_000123220</name>
</gene>
<proteinExistence type="predicted"/>
<dbReference type="Proteomes" id="UP000192257">
    <property type="component" value="Unassembled WGS sequence"/>
</dbReference>
<name>A0A1X0NXY8_9TRYP</name>